<protein>
    <submittedName>
        <fullName evidence="2">Uncharacterized protein</fullName>
    </submittedName>
</protein>
<reference evidence="2 3" key="1">
    <citation type="journal article" date="2019" name="Appl. Microbiol. Biotechnol.">
        <title>Genome sequence of Isaria javanica and comparative genome analysis insights into family S53 peptidase evolution in fungal entomopathogens.</title>
        <authorList>
            <person name="Lin R."/>
            <person name="Zhang X."/>
            <person name="Xin B."/>
            <person name="Zou M."/>
            <person name="Gao Y."/>
            <person name="Qin F."/>
            <person name="Hu Q."/>
            <person name="Xie B."/>
            <person name="Cheng X."/>
        </authorList>
    </citation>
    <scope>NUCLEOTIDE SEQUENCE [LARGE SCALE GENOMIC DNA]</scope>
    <source>
        <strain evidence="2 3">IJ1G</strain>
    </source>
</reference>
<feature type="compositionally biased region" description="Pro residues" evidence="1">
    <location>
        <begin position="91"/>
        <end position="100"/>
    </location>
</feature>
<accession>A0A545UN93</accession>
<evidence type="ECO:0000256" key="1">
    <source>
        <dbReference type="SAM" id="MobiDB-lite"/>
    </source>
</evidence>
<evidence type="ECO:0000313" key="2">
    <source>
        <dbReference type="EMBL" id="TQV90921.1"/>
    </source>
</evidence>
<sequence>MCSPFQCFQDRVPKPMGLPFLEPDPDKECAPKGDESEETLGTLAFCNSLTEPGSPGKRQASGSPYIWDKEQCLGAHEKEPTAKPVRKPASTPKPPNGLSP</sequence>
<keyword evidence="3" id="KW-1185">Reference proteome</keyword>
<gene>
    <name evidence="2" type="ORF">IF1G_10442</name>
</gene>
<dbReference type="AlphaFoldDB" id="A0A545UN93"/>
<name>A0A545UN93_9HYPO</name>
<feature type="region of interest" description="Disordered" evidence="1">
    <location>
        <begin position="46"/>
        <end position="65"/>
    </location>
</feature>
<proteinExistence type="predicted"/>
<evidence type="ECO:0000313" key="3">
    <source>
        <dbReference type="Proteomes" id="UP000315783"/>
    </source>
</evidence>
<comment type="caution">
    <text evidence="2">The sequence shown here is derived from an EMBL/GenBank/DDBJ whole genome shotgun (WGS) entry which is preliminary data.</text>
</comment>
<dbReference type="EMBL" id="SPUK01000022">
    <property type="protein sequence ID" value="TQV90921.1"/>
    <property type="molecule type" value="Genomic_DNA"/>
</dbReference>
<feature type="region of interest" description="Disordered" evidence="1">
    <location>
        <begin position="70"/>
        <end position="100"/>
    </location>
</feature>
<organism evidence="2 3">
    <name type="scientific">Cordyceps javanica</name>
    <dbReference type="NCBI Taxonomy" id="43265"/>
    <lineage>
        <taxon>Eukaryota</taxon>
        <taxon>Fungi</taxon>
        <taxon>Dikarya</taxon>
        <taxon>Ascomycota</taxon>
        <taxon>Pezizomycotina</taxon>
        <taxon>Sordariomycetes</taxon>
        <taxon>Hypocreomycetidae</taxon>
        <taxon>Hypocreales</taxon>
        <taxon>Cordycipitaceae</taxon>
        <taxon>Cordyceps</taxon>
    </lineage>
</organism>
<dbReference type="Proteomes" id="UP000315783">
    <property type="component" value="Unassembled WGS sequence"/>
</dbReference>
<feature type="compositionally biased region" description="Basic and acidic residues" evidence="1">
    <location>
        <begin position="70"/>
        <end position="81"/>
    </location>
</feature>